<evidence type="ECO:0000256" key="1">
    <source>
        <dbReference type="ARBA" id="ARBA00004141"/>
    </source>
</evidence>
<evidence type="ECO:0000256" key="3">
    <source>
        <dbReference type="ARBA" id="ARBA00022989"/>
    </source>
</evidence>
<feature type="transmembrane region" description="Helical" evidence="5">
    <location>
        <begin position="109"/>
        <end position="132"/>
    </location>
</feature>
<accession>U5SC69</accession>
<dbReference type="eggNOG" id="COG0619">
    <property type="taxonomic scope" value="Bacteria"/>
</dbReference>
<feature type="transmembrane region" description="Helical" evidence="5">
    <location>
        <begin position="42"/>
        <end position="68"/>
    </location>
</feature>
<dbReference type="HOGENOM" id="CLU_1004155_0_0_9"/>
<evidence type="ECO:0000256" key="2">
    <source>
        <dbReference type="ARBA" id="ARBA00022692"/>
    </source>
</evidence>
<comment type="subcellular location">
    <subcellularLocation>
        <location evidence="1">Membrane</location>
        <topology evidence="1">Multi-pass membrane protein</topology>
    </subcellularLocation>
</comment>
<evidence type="ECO:0000256" key="4">
    <source>
        <dbReference type="ARBA" id="ARBA00023136"/>
    </source>
</evidence>
<organism evidence="6 7">
    <name type="scientific">Carnobacterium inhibens subsp. gilichinskyi</name>
    <dbReference type="NCBI Taxonomy" id="1266845"/>
    <lineage>
        <taxon>Bacteria</taxon>
        <taxon>Bacillati</taxon>
        <taxon>Bacillota</taxon>
        <taxon>Bacilli</taxon>
        <taxon>Lactobacillales</taxon>
        <taxon>Carnobacteriaceae</taxon>
        <taxon>Carnobacterium</taxon>
    </lineage>
</organism>
<proteinExistence type="predicted"/>
<dbReference type="CDD" id="cd16914">
    <property type="entry name" value="EcfT"/>
    <property type="match status" value="1"/>
</dbReference>
<dbReference type="EMBL" id="CP006812">
    <property type="protein sequence ID" value="AGY82611.1"/>
    <property type="molecule type" value="Genomic_DNA"/>
</dbReference>
<gene>
    <name evidence="6" type="ORF">Q783_10645</name>
</gene>
<dbReference type="PATRIC" id="fig|1266845.5.peg.2026"/>
<dbReference type="GO" id="GO:0005886">
    <property type="term" value="C:plasma membrane"/>
    <property type="evidence" value="ECO:0007669"/>
    <property type="project" value="UniProtKB-ARBA"/>
</dbReference>
<dbReference type="InterPro" id="IPR003339">
    <property type="entry name" value="ABC/ECF_trnsptr_transmembrane"/>
</dbReference>
<name>U5SC69_9LACT</name>
<sequence>MMKVNENFLDKFTITTLKNQVLKNAYGNDETFVASLDPRTLFIWYVLFGIIPWFLTNYWVLAGLFIFVAITTKLARTVPLILFVFCIGLLSETGFLFLFILLFGGDWSALIPVLQLTLKIGVVSLASITTFAGMDPDKLSNGLLSIGLPDQFAFSISYGYRILPIIMEEFQSVNLSYRLRGVQPDSNGFIGKIRFIIYQLKIIMRSFYPLMLNMAKRSRTTVEALEIKGYRNSMTDPRVKKMKLKTLKFTSKDLTFLASSVLYFALVVTAALIAPKLF</sequence>
<protein>
    <submittedName>
        <fullName evidence="6">Cobalt transporter</fullName>
    </submittedName>
</protein>
<evidence type="ECO:0000313" key="7">
    <source>
        <dbReference type="Proteomes" id="UP000017469"/>
    </source>
</evidence>
<dbReference type="AlphaFoldDB" id="U5SC69"/>
<dbReference type="RefSeq" id="WP_023179465.1">
    <property type="nucleotide sequence ID" value="NC_022606.1"/>
</dbReference>
<feature type="transmembrane region" description="Helical" evidence="5">
    <location>
        <begin position="80"/>
        <end position="103"/>
    </location>
</feature>
<reference evidence="6 7" key="1">
    <citation type="journal article" date="2013" name="Genome Announc.">
        <title>Complete Genome Sequence of Carnobacterium gilichinskyi Strain WN1359T (DSM 27470T).</title>
        <authorList>
            <person name="Leonard M.T."/>
            <person name="Panayotova N."/>
            <person name="Farmerie W.G."/>
            <person name="Triplett E.W."/>
            <person name="Nicholson W.L."/>
        </authorList>
    </citation>
    <scope>NUCLEOTIDE SEQUENCE [LARGE SCALE GENOMIC DNA]</scope>
    <source>
        <strain evidence="6 7">WN1359</strain>
    </source>
</reference>
<keyword evidence="2 5" id="KW-0812">Transmembrane</keyword>
<dbReference type="Pfam" id="PF02361">
    <property type="entry name" value="CbiQ"/>
    <property type="match status" value="1"/>
</dbReference>
<evidence type="ECO:0000313" key="6">
    <source>
        <dbReference type="EMBL" id="AGY82611.1"/>
    </source>
</evidence>
<keyword evidence="3 5" id="KW-1133">Transmembrane helix</keyword>
<feature type="transmembrane region" description="Helical" evidence="5">
    <location>
        <begin position="254"/>
        <end position="274"/>
    </location>
</feature>
<dbReference type="KEGG" id="caw:Q783_10645"/>
<keyword evidence="4 5" id="KW-0472">Membrane</keyword>
<dbReference type="STRING" id="1266845.Q783_10645"/>
<evidence type="ECO:0000256" key="5">
    <source>
        <dbReference type="SAM" id="Phobius"/>
    </source>
</evidence>
<dbReference type="Proteomes" id="UP000017469">
    <property type="component" value="Chromosome"/>
</dbReference>